<dbReference type="InterPro" id="IPR037217">
    <property type="entry name" value="Trp/Indoleamine_2_3_dOase-like"/>
</dbReference>
<comment type="pathway">
    <text evidence="9">Amino-acid degradation; L-tryptophan degradation via kynurenine pathway; L-kynurenine from L-tryptophan: step 1/2.</text>
</comment>
<feature type="binding site" evidence="9">
    <location>
        <position position="113"/>
    </location>
    <ligand>
        <name>substrate</name>
    </ligand>
</feature>
<dbReference type="SUPFAM" id="SSF140959">
    <property type="entry name" value="Indolic compounds 2,3-dioxygenase-like"/>
    <property type="match status" value="1"/>
</dbReference>
<organism evidence="10 11">
    <name type="scientific">Allonocardiopsis opalescens</name>
    <dbReference type="NCBI Taxonomy" id="1144618"/>
    <lineage>
        <taxon>Bacteria</taxon>
        <taxon>Bacillati</taxon>
        <taxon>Actinomycetota</taxon>
        <taxon>Actinomycetes</taxon>
        <taxon>Streptosporangiales</taxon>
        <taxon>Allonocardiopsis</taxon>
    </lineage>
</organism>
<evidence type="ECO:0000256" key="9">
    <source>
        <dbReference type="HAMAP-Rule" id="MF_01972"/>
    </source>
</evidence>
<dbReference type="GO" id="GO:0004833">
    <property type="term" value="F:L-tryptophan 2,3-dioxygenase activity"/>
    <property type="evidence" value="ECO:0007669"/>
    <property type="project" value="UniProtKB-UniRule"/>
</dbReference>
<proteinExistence type="inferred from homology"/>
<dbReference type="Gene3D" id="1.20.58.480">
    <property type="match status" value="1"/>
</dbReference>
<dbReference type="EMBL" id="PVZC01000008">
    <property type="protein sequence ID" value="PRX96123.1"/>
    <property type="molecule type" value="Genomic_DNA"/>
</dbReference>
<evidence type="ECO:0000256" key="3">
    <source>
        <dbReference type="ARBA" id="ARBA00022723"/>
    </source>
</evidence>
<reference evidence="10 11" key="1">
    <citation type="submission" date="2018-03" db="EMBL/GenBank/DDBJ databases">
        <title>Genomic Encyclopedia of Archaeal and Bacterial Type Strains, Phase II (KMG-II): from individual species to whole genera.</title>
        <authorList>
            <person name="Goeker M."/>
        </authorList>
    </citation>
    <scope>NUCLEOTIDE SEQUENCE [LARGE SCALE GENOMIC DNA]</scope>
    <source>
        <strain evidence="10 11">DSM 45601</strain>
    </source>
</reference>
<evidence type="ECO:0000256" key="1">
    <source>
        <dbReference type="ARBA" id="ARBA00011881"/>
    </source>
</evidence>
<dbReference type="HAMAP" id="MF_01972">
    <property type="entry name" value="T23O"/>
    <property type="match status" value="1"/>
</dbReference>
<name>A0A2T0PX53_9ACTN</name>
<dbReference type="PANTHER" id="PTHR10138">
    <property type="entry name" value="TRYPTOPHAN 2,3-DIOXYGENASE"/>
    <property type="match status" value="1"/>
</dbReference>
<comment type="catalytic activity">
    <reaction evidence="8 9">
        <text>L-tryptophan + O2 = N-formyl-L-kynurenine</text>
        <dbReference type="Rhea" id="RHEA:24536"/>
        <dbReference type="ChEBI" id="CHEBI:15379"/>
        <dbReference type="ChEBI" id="CHEBI:57912"/>
        <dbReference type="ChEBI" id="CHEBI:58629"/>
        <dbReference type="EC" id="1.13.11.11"/>
    </reaction>
</comment>
<dbReference type="InterPro" id="IPR004981">
    <property type="entry name" value="Trp_2_3_dOase"/>
</dbReference>
<accession>A0A2T0PX53</accession>
<keyword evidence="2 9" id="KW-0349">Heme</keyword>
<dbReference type="GO" id="GO:0019442">
    <property type="term" value="P:L-tryptophan catabolic process to acetyl-CoA"/>
    <property type="evidence" value="ECO:0007669"/>
    <property type="project" value="TreeGrafter"/>
</dbReference>
<dbReference type="RefSeq" id="WP_106251317.1">
    <property type="nucleotide sequence ID" value="NZ_PVZC01000008.1"/>
</dbReference>
<evidence type="ECO:0000256" key="6">
    <source>
        <dbReference type="ARBA" id="ARBA00023004"/>
    </source>
</evidence>
<dbReference type="PANTHER" id="PTHR10138:SF0">
    <property type="entry name" value="TRYPTOPHAN 2,3-DIOXYGENASE"/>
    <property type="match status" value="1"/>
</dbReference>
<dbReference type="GO" id="GO:0019441">
    <property type="term" value="P:L-tryptophan catabolic process to kynurenine"/>
    <property type="evidence" value="ECO:0007669"/>
    <property type="project" value="UniProtKB-UniRule"/>
</dbReference>
<dbReference type="Pfam" id="PF03301">
    <property type="entry name" value="Trp_dioxygenase"/>
    <property type="match status" value="2"/>
</dbReference>
<evidence type="ECO:0000256" key="4">
    <source>
        <dbReference type="ARBA" id="ARBA00022964"/>
    </source>
</evidence>
<evidence type="ECO:0000313" key="11">
    <source>
        <dbReference type="Proteomes" id="UP000237846"/>
    </source>
</evidence>
<dbReference type="GO" id="GO:0020037">
    <property type="term" value="F:heme binding"/>
    <property type="evidence" value="ECO:0007669"/>
    <property type="project" value="UniProtKB-UniRule"/>
</dbReference>
<keyword evidence="5 9" id="KW-0560">Oxidoreductase</keyword>
<keyword evidence="11" id="KW-1185">Reference proteome</keyword>
<sequence>MAEAEADGREPAGPGGDPVLTYGSYLALDELLSVQRPRSDEHDELLFIVIHQVYELWFKQQLHELARLQERLEAGDTPHTLHSLNRVLTIFKVVVAQIDVLETMTPRQFAGFRARLDAASGFQSAQFRELEAVLGRRDRRVVAHYPAGGAARERLAAAMERPSLFDSYLRYLADHRYPVPAELLERDVREALEPSEKLQDVLLDVYRDDGGPAQVAERLVDLDEGVQEWRYRHVKMVERTIGAKPGTGGSAGAGYLRSTLFTPAFPDLWAVRSRL</sequence>
<comment type="similarity">
    <text evidence="9">Belongs to the tryptophan 2,3-dioxygenase family.</text>
</comment>
<dbReference type="Proteomes" id="UP000237846">
    <property type="component" value="Unassembled WGS sequence"/>
</dbReference>
<dbReference type="EC" id="1.13.11.11" evidence="9"/>
<evidence type="ECO:0000256" key="7">
    <source>
        <dbReference type="ARBA" id="ARBA00023079"/>
    </source>
</evidence>
<keyword evidence="7 9" id="KW-0823">Tryptophan catabolism</keyword>
<comment type="subunit">
    <text evidence="1 9">Homotetramer.</text>
</comment>
<comment type="caution">
    <text evidence="9">Lacks conserved residue(s) required for the propagation of feature annotation.</text>
</comment>
<comment type="caution">
    <text evidence="10">The sequence shown here is derived from an EMBL/GenBank/DDBJ whole genome shotgun (WGS) entry which is preliminary data.</text>
</comment>
<dbReference type="GO" id="GO:0046872">
    <property type="term" value="F:metal ion binding"/>
    <property type="evidence" value="ECO:0007669"/>
    <property type="project" value="UniProtKB-KW"/>
</dbReference>
<protein>
    <recommendedName>
        <fullName evidence="9">Tryptophan 2,3-dioxygenase</fullName>
        <shortName evidence="9">TDO</shortName>
        <ecNumber evidence="9">1.13.11.11</ecNumber>
    </recommendedName>
    <alternativeName>
        <fullName evidence="9">Tryptamin 2,3-dioxygenase</fullName>
    </alternativeName>
    <alternativeName>
        <fullName evidence="9">Tryptophan oxygenase</fullName>
        <shortName evidence="9">TO</shortName>
        <shortName evidence="9">TRPO</shortName>
    </alternativeName>
    <alternativeName>
        <fullName evidence="9">Tryptophan pyrrolase</fullName>
    </alternativeName>
    <alternativeName>
        <fullName evidence="9">Tryptophanase</fullName>
    </alternativeName>
</protein>
<comment type="function">
    <text evidence="9">Heme-dependent dioxygenase that catalyzes the oxidative cleavage of the L-tryptophan (L-Trp) pyrrole ring and converts L-tryptophan to N-formyl-L-kynurenine. Catalyzes the oxidative cleavage of the indole moiety.</text>
</comment>
<evidence type="ECO:0000313" key="10">
    <source>
        <dbReference type="EMBL" id="PRX96123.1"/>
    </source>
</evidence>
<keyword evidence="6 9" id="KW-0408">Iron</keyword>
<feature type="binding site" description="axial binding residue" evidence="9">
    <location>
        <position position="233"/>
    </location>
    <ligand>
        <name>heme</name>
        <dbReference type="ChEBI" id="CHEBI:30413"/>
    </ligand>
    <ligandPart>
        <name>Fe</name>
        <dbReference type="ChEBI" id="CHEBI:18248"/>
    </ligandPart>
</feature>
<dbReference type="UniPathway" id="UPA00333">
    <property type="reaction ID" value="UER00453"/>
</dbReference>
<dbReference type="FunFam" id="1.20.58.480:FF:000001">
    <property type="entry name" value="Tryptophan 2,3-dioxygenase"/>
    <property type="match status" value="1"/>
</dbReference>
<feature type="binding site" evidence="9">
    <location>
        <begin position="47"/>
        <end position="51"/>
    </location>
    <ligand>
        <name>substrate</name>
    </ligand>
</feature>
<comment type="cofactor">
    <cofactor evidence="9">
        <name>heme</name>
        <dbReference type="ChEBI" id="CHEBI:30413"/>
    </cofactor>
    <text evidence="9">Binds 1 heme group per subunit.</text>
</comment>
<keyword evidence="3 9" id="KW-0479">Metal-binding</keyword>
<dbReference type="OrthoDB" id="9776847at2"/>
<gene>
    <name evidence="9" type="primary">kynA</name>
    <name evidence="10" type="ORF">CLV72_108129</name>
</gene>
<evidence type="ECO:0000256" key="8">
    <source>
        <dbReference type="ARBA" id="ARBA00050412"/>
    </source>
</evidence>
<dbReference type="AlphaFoldDB" id="A0A2T0PX53"/>
<keyword evidence="4 9" id="KW-0223">Dioxygenase</keyword>
<feature type="binding site" evidence="9">
    <location>
        <position position="247"/>
    </location>
    <ligand>
        <name>substrate</name>
    </ligand>
</feature>
<evidence type="ECO:0000256" key="2">
    <source>
        <dbReference type="ARBA" id="ARBA00022617"/>
    </source>
</evidence>
<evidence type="ECO:0000256" key="5">
    <source>
        <dbReference type="ARBA" id="ARBA00023002"/>
    </source>
</evidence>